<dbReference type="PANTHER" id="PTHR33871:SF1">
    <property type="entry name" value="OS05G0503100 PROTEIN"/>
    <property type="match status" value="1"/>
</dbReference>
<gene>
    <name evidence="2" type="ORF">Cni_G19125</name>
</gene>
<feature type="region of interest" description="Disordered" evidence="1">
    <location>
        <begin position="86"/>
        <end position="262"/>
    </location>
</feature>
<feature type="region of interest" description="Disordered" evidence="1">
    <location>
        <begin position="1"/>
        <end position="61"/>
    </location>
</feature>
<dbReference type="AlphaFoldDB" id="A0AAQ3KLY4"/>
<reference evidence="2 3" key="1">
    <citation type="submission" date="2023-10" db="EMBL/GenBank/DDBJ databases">
        <title>Chromosome-scale genome assembly provides insights into flower coloration mechanisms of Canna indica.</title>
        <authorList>
            <person name="Li C."/>
        </authorList>
    </citation>
    <scope>NUCLEOTIDE SEQUENCE [LARGE SCALE GENOMIC DNA]</scope>
    <source>
        <tissue evidence="2">Flower</tissue>
    </source>
</reference>
<feature type="compositionally biased region" description="Polar residues" evidence="1">
    <location>
        <begin position="96"/>
        <end position="115"/>
    </location>
</feature>
<feature type="compositionally biased region" description="Basic and acidic residues" evidence="1">
    <location>
        <begin position="129"/>
        <end position="140"/>
    </location>
</feature>
<accession>A0AAQ3KLY4</accession>
<name>A0AAQ3KLY4_9LILI</name>
<feature type="compositionally biased region" description="Low complexity" evidence="1">
    <location>
        <begin position="186"/>
        <end position="203"/>
    </location>
</feature>
<sequence>MGACFSTTPKKRVTSPAFPTPRRPPAVDPPLPEPDAEETVKEVLSETPRPRPTSARARAGLVADPKVVEPVDKPLPLPTFFPLPVDGSSGCDARSEATSEACSVSAKSEALSISATPAEKRRGAAGAETGRRTPREERSPAKYQRKRSVSGELACRRDRSVAVGCVSGRSSPSPAAKRTDHAAFGRTSSVREAARSRAAGPAGAKRDPGERSGRRSVSPAAKRLAELRQSGGQQCRVLPPPAASKVNAPRTQIPTEEGEKMLCTESDARAAVAGAAGSEGEAKESLENPLVSLECFIFL</sequence>
<evidence type="ECO:0000313" key="3">
    <source>
        <dbReference type="Proteomes" id="UP001327560"/>
    </source>
</evidence>
<organism evidence="2 3">
    <name type="scientific">Canna indica</name>
    <name type="common">Indian-shot</name>
    <dbReference type="NCBI Taxonomy" id="4628"/>
    <lineage>
        <taxon>Eukaryota</taxon>
        <taxon>Viridiplantae</taxon>
        <taxon>Streptophyta</taxon>
        <taxon>Embryophyta</taxon>
        <taxon>Tracheophyta</taxon>
        <taxon>Spermatophyta</taxon>
        <taxon>Magnoliopsida</taxon>
        <taxon>Liliopsida</taxon>
        <taxon>Zingiberales</taxon>
        <taxon>Cannaceae</taxon>
        <taxon>Canna</taxon>
    </lineage>
</organism>
<feature type="compositionally biased region" description="Pro residues" evidence="1">
    <location>
        <begin position="18"/>
        <end position="33"/>
    </location>
</feature>
<evidence type="ECO:0000313" key="2">
    <source>
        <dbReference type="EMBL" id="WOL10370.1"/>
    </source>
</evidence>
<keyword evidence="3" id="KW-1185">Reference proteome</keyword>
<dbReference type="PANTHER" id="PTHR33871">
    <property type="entry name" value="OS05G0503100 PROTEIN-RELATED"/>
    <property type="match status" value="1"/>
</dbReference>
<dbReference type="Proteomes" id="UP001327560">
    <property type="component" value="Chromosome 6"/>
</dbReference>
<feature type="compositionally biased region" description="Basic and acidic residues" evidence="1">
    <location>
        <begin position="204"/>
        <end position="213"/>
    </location>
</feature>
<protein>
    <submittedName>
        <fullName evidence="2">Uncharacterized protein</fullName>
    </submittedName>
</protein>
<dbReference type="EMBL" id="CP136895">
    <property type="protein sequence ID" value="WOL10370.1"/>
    <property type="molecule type" value="Genomic_DNA"/>
</dbReference>
<evidence type="ECO:0000256" key="1">
    <source>
        <dbReference type="SAM" id="MobiDB-lite"/>
    </source>
</evidence>
<proteinExistence type="predicted"/>